<keyword evidence="1" id="KW-0648">Protein biosynthesis</keyword>
<dbReference type="Gene3D" id="3.40.50.300">
    <property type="entry name" value="P-loop containing nucleotide triphosphate hydrolases"/>
    <property type="match status" value="1"/>
</dbReference>
<dbReference type="InterPro" id="IPR027417">
    <property type="entry name" value="P-loop_NTPase"/>
</dbReference>
<accession>A0A438E2C1</accession>
<keyword evidence="1" id="KW-0396">Initiation factor</keyword>
<dbReference type="SUPFAM" id="SSF52540">
    <property type="entry name" value="P-loop containing nucleoside triphosphate hydrolases"/>
    <property type="match status" value="1"/>
</dbReference>
<protein>
    <submittedName>
        <fullName evidence="1">Eukaryotic initiation factor 4A-13</fullName>
    </submittedName>
</protein>
<reference evidence="1 2" key="1">
    <citation type="journal article" date="2018" name="PLoS Genet.">
        <title>Population sequencing reveals clonal diversity and ancestral inbreeding in the grapevine cultivar Chardonnay.</title>
        <authorList>
            <person name="Roach M.J."/>
            <person name="Johnson D.L."/>
            <person name="Bohlmann J."/>
            <person name="van Vuuren H.J."/>
            <person name="Jones S.J."/>
            <person name="Pretorius I.S."/>
            <person name="Schmidt S.A."/>
            <person name="Borneman A.R."/>
        </authorList>
    </citation>
    <scope>NUCLEOTIDE SEQUENCE [LARGE SCALE GENOMIC DNA]</scope>
    <source>
        <strain evidence="2">cv. Chardonnay</strain>
        <tissue evidence="1">Leaf</tissue>
    </source>
</reference>
<evidence type="ECO:0000313" key="1">
    <source>
        <dbReference type="EMBL" id="RVW41867.1"/>
    </source>
</evidence>
<gene>
    <name evidence="1" type="primary">IF413</name>
    <name evidence="1" type="ORF">CK203_104741</name>
</gene>
<dbReference type="Proteomes" id="UP000288805">
    <property type="component" value="Unassembled WGS sequence"/>
</dbReference>
<comment type="caution">
    <text evidence="1">The sequence shown here is derived from an EMBL/GenBank/DDBJ whole genome shotgun (WGS) entry which is preliminary data.</text>
</comment>
<sequence length="166" mass="18366">MCDPPCLSFDIVHVFLGLVCSEYPHIAYFVTKTASNHYPCFLSVDSFLVMDSYAPLLERTLVFQTITPKIGCNSNLQGASAPSHELTQWIEKVMRALGDYLGVRVHAYVVGTSAREDQCILPSSVHAIDGTPGHMIDMMWKDMFLVQDTIVLDGINMLSPINGALK</sequence>
<dbReference type="GO" id="GO:0003743">
    <property type="term" value="F:translation initiation factor activity"/>
    <property type="evidence" value="ECO:0007669"/>
    <property type="project" value="UniProtKB-KW"/>
</dbReference>
<organism evidence="1 2">
    <name type="scientific">Vitis vinifera</name>
    <name type="common">Grape</name>
    <dbReference type="NCBI Taxonomy" id="29760"/>
    <lineage>
        <taxon>Eukaryota</taxon>
        <taxon>Viridiplantae</taxon>
        <taxon>Streptophyta</taxon>
        <taxon>Embryophyta</taxon>
        <taxon>Tracheophyta</taxon>
        <taxon>Spermatophyta</taxon>
        <taxon>Magnoliopsida</taxon>
        <taxon>eudicotyledons</taxon>
        <taxon>Gunneridae</taxon>
        <taxon>Pentapetalae</taxon>
        <taxon>rosids</taxon>
        <taxon>Vitales</taxon>
        <taxon>Vitaceae</taxon>
        <taxon>Viteae</taxon>
        <taxon>Vitis</taxon>
    </lineage>
</organism>
<dbReference type="EMBL" id="QGNW01001423">
    <property type="protein sequence ID" value="RVW41867.1"/>
    <property type="molecule type" value="Genomic_DNA"/>
</dbReference>
<evidence type="ECO:0000313" key="2">
    <source>
        <dbReference type="Proteomes" id="UP000288805"/>
    </source>
</evidence>
<proteinExistence type="predicted"/>
<name>A0A438E2C1_VITVI</name>
<dbReference type="AlphaFoldDB" id="A0A438E2C1"/>